<comment type="caution">
    <text evidence="5">The sequence shown here is derived from an EMBL/GenBank/DDBJ whole genome shotgun (WGS) entry which is preliminary data.</text>
</comment>
<sequence length="369" mass="39643">MDEATAAAVGYHARLNPGDAFAVVDFGAGTLDVSVVRVQEPDAAGAGAGVRTIAKRGLDLGGNTIDALLAEHAAARLPLPAGDQIGHNQVFRRLLASAERAQTHAGHGRAGRHRGPRRPHRHAAPGRRHAGRVRRAAPRPGGAAARQPGAARMPGGRGGPRVRRGRPPPGVPRRRKLPHPRRAGHRRPALRSGRRASRPVATGAAGIAGGGELYDHVQHDYAIRHVNGETGAYEFETLVEAGTAYPTPEPVRTITIKAVHDRQRRLGLAVYELAHATYRDSGAELEIAFDAGGGARAVAVTPQQRQERSMLWLNEDSPTFLVADPPAVAGQDRFRLEFRVDAHKRLTVTAYDLHRQALILDRQPVVRLA</sequence>
<feature type="compositionally biased region" description="Basic residues" evidence="4">
    <location>
        <begin position="106"/>
        <end position="137"/>
    </location>
</feature>
<keyword evidence="2" id="KW-0067">ATP-binding</keyword>
<evidence type="ECO:0000256" key="3">
    <source>
        <dbReference type="ARBA" id="ARBA00023186"/>
    </source>
</evidence>
<dbReference type="GO" id="GO:0005524">
    <property type="term" value="F:ATP binding"/>
    <property type="evidence" value="ECO:0007669"/>
    <property type="project" value="UniProtKB-KW"/>
</dbReference>
<accession>A0A5C4JBT0</accession>
<evidence type="ECO:0000313" key="5">
    <source>
        <dbReference type="EMBL" id="TMQ98448.1"/>
    </source>
</evidence>
<evidence type="ECO:0000313" key="6">
    <source>
        <dbReference type="Proteomes" id="UP000309174"/>
    </source>
</evidence>
<name>A0A5C4JBT0_9ACTN</name>
<evidence type="ECO:0000256" key="1">
    <source>
        <dbReference type="ARBA" id="ARBA00022741"/>
    </source>
</evidence>
<dbReference type="GO" id="GO:0140662">
    <property type="term" value="F:ATP-dependent protein folding chaperone"/>
    <property type="evidence" value="ECO:0007669"/>
    <property type="project" value="InterPro"/>
</dbReference>
<evidence type="ECO:0008006" key="7">
    <source>
        <dbReference type="Google" id="ProtNLM"/>
    </source>
</evidence>
<evidence type="ECO:0000256" key="4">
    <source>
        <dbReference type="SAM" id="MobiDB-lite"/>
    </source>
</evidence>
<dbReference type="Pfam" id="PF00012">
    <property type="entry name" value="HSP70"/>
    <property type="match status" value="1"/>
</dbReference>
<dbReference type="AlphaFoldDB" id="A0A5C4JBT0"/>
<dbReference type="Gene3D" id="3.30.420.40">
    <property type="match status" value="2"/>
</dbReference>
<dbReference type="Proteomes" id="UP000309174">
    <property type="component" value="Unassembled WGS sequence"/>
</dbReference>
<dbReference type="SUPFAM" id="SSF100920">
    <property type="entry name" value="Heat shock protein 70kD (HSP70), peptide-binding domain"/>
    <property type="match status" value="1"/>
</dbReference>
<dbReference type="EMBL" id="VCKW01000093">
    <property type="protein sequence ID" value="TMQ98448.1"/>
    <property type="molecule type" value="Genomic_DNA"/>
</dbReference>
<feature type="compositionally biased region" description="Basic residues" evidence="4">
    <location>
        <begin position="160"/>
        <end position="197"/>
    </location>
</feature>
<dbReference type="InterPro" id="IPR029047">
    <property type="entry name" value="HSP70_peptide-bd_sf"/>
</dbReference>
<reference evidence="5 6" key="1">
    <citation type="submission" date="2019-05" db="EMBL/GenBank/DDBJ databases">
        <title>Draft genome sequence of Actinomadura sp. 14C53.</title>
        <authorList>
            <person name="Saricaoglu S."/>
            <person name="Isik K."/>
        </authorList>
    </citation>
    <scope>NUCLEOTIDE SEQUENCE [LARGE SCALE GENOMIC DNA]</scope>
    <source>
        <strain evidence="5 6">14C53</strain>
    </source>
</reference>
<dbReference type="InterPro" id="IPR043129">
    <property type="entry name" value="ATPase_NBD"/>
</dbReference>
<keyword evidence="3" id="KW-0143">Chaperone</keyword>
<proteinExistence type="predicted"/>
<feature type="compositionally biased region" description="Low complexity" evidence="4">
    <location>
        <begin position="138"/>
        <end position="154"/>
    </location>
</feature>
<dbReference type="OrthoDB" id="9766019at2"/>
<dbReference type="SUPFAM" id="SSF53067">
    <property type="entry name" value="Actin-like ATPase domain"/>
    <property type="match status" value="1"/>
</dbReference>
<organism evidence="5 6">
    <name type="scientific">Actinomadura soli</name>
    <dbReference type="NCBI Taxonomy" id="2508997"/>
    <lineage>
        <taxon>Bacteria</taxon>
        <taxon>Bacillati</taxon>
        <taxon>Actinomycetota</taxon>
        <taxon>Actinomycetes</taxon>
        <taxon>Streptosporangiales</taxon>
        <taxon>Thermomonosporaceae</taxon>
        <taxon>Actinomadura</taxon>
    </lineage>
</organism>
<keyword evidence="1" id="KW-0547">Nucleotide-binding</keyword>
<protein>
    <recommendedName>
        <fullName evidence="7">Hsp70 family protein</fullName>
    </recommendedName>
</protein>
<evidence type="ECO:0000256" key="2">
    <source>
        <dbReference type="ARBA" id="ARBA00022840"/>
    </source>
</evidence>
<feature type="region of interest" description="Disordered" evidence="4">
    <location>
        <begin position="99"/>
        <end position="204"/>
    </location>
</feature>
<dbReference type="InterPro" id="IPR013126">
    <property type="entry name" value="Hsp_70_fam"/>
</dbReference>
<dbReference type="Gene3D" id="3.90.640.10">
    <property type="entry name" value="Actin, Chain A, domain 4"/>
    <property type="match status" value="1"/>
</dbReference>
<keyword evidence="6" id="KW-1185">Reference proteome</keyword>
<dbReference type="Gene3D" id="2.60.34.10">
    <property type="entry name" value="Substrate Binding Domain Of DNAk, Chain A, domain 1"/>
    <property type="match status" value="1"/>
</dbReference>
<gene>
    <name evidence="5" type="ORF">ETD83_19220</name>
</gene>